<comment type="similarity">
    <text evidence="2">Belongs to the FAD-binding monooxygenase family.</text>
</comment>
<dbReference type="PANTHER" id="PTHR43872:SF1">
    <property type="entry name" value="MONOOXYGENASE, PUTATIVE (AFU_ORTHOLOGUE AFUA_8G02570)-RELATED"/>
    <property type="match status" value="1"/>
</dbReference>
<dbReference type="PANTHER" id="PTHR43872">
    <property type="entry name" value="MONOOXYGENASE, PUTATIVE (AFU_ORTHOLOGUE AFUA_8G02570)-RELATED"/>
    <property type="match status" value="1"/>
</dbReference>
<evidence type="ECO:0000313" key="5">
    <source>
        <dbReference type="Proteomes" id="UP000263489"/>
    </source>
</evidence>
<accession>A0A352IUW5</accession>
<feature type="non-terminal residue" evidence="4">
    <location>
        <position position="1"/>
    </location>
</feature>
<sequence>IYKNVMVEGVPNAGMIFGYTNISWTLKVDIAAEYLCRLMNLMDKRGYRTVVARDTENSRGDDTVLGSLNAGYINRAADRLPRQGTHGPWKSSQNYLEDVKILRFEPIEDGYLEFDGKRTHASQKESGGFLRPLRSALFGT</sequence>
<gene>
    <name evidence="4" type="ORF">DC045_13240</name>
</gene>
<dbReference type="InterPro" id="IPR051820">
    <property type="entry name" value="FAD-binding_MO"/>
</dbReference>
<evidence type="ECO:0000256" key="2">
    <source>
        <dbReference type="ARBA" id="ARBA00010139"/>
    </source>
</evidence>
<dbReference type="AlphaFoldDB" id="A0A352IUW5"/>
<comment type="cofactor">
    <cofactor evidence="1">
        <name>FAD</name>
        <dbReference type="ChEBI" id="CHEBI:57692"/>
    </cofactor>
</comment>
<keyword evidence="3 4" id="KW-0503">Monooxygenase</keyword>
<proteinExistence type="inferred from homology"/>
<reference evidence="4 5" key="1">
    <citation type="journal article" date="2018" name="Nat. Biotechnol.">
        <title>A standardized bacterial taxonomy based on genome phylogeny substantially revises the tree of life.</title>
        <authorList>
            <person name="Parks D.H."/>
            <person name="Chuvochina M."/>
            <person name="Waite D.W."/>
            <person name="Rinke C."/>
            <person name="Skarshewski A."/>
            <person name="Chaumeil P.A."/>
            <person name="Hugenholtz P."/>
        </authorList>
    </citation>
    <scope>NUCLEOTIDE SEQUENCE [LARGE SCALE GENOMIC DNA]</scope>
    <source>
        <strain evidence="4">UBA9380</strain>
    </source>
</reference>
<evidence type="ECO:0000256" key="1">
    <source>
        <dbReference type="ARBA" id="ARBA00001974"/>
    </source>
</evidence>
<organism evidence="4 5">
    <name type="scientific">Marinobacter adhaerens</name>
    <dbReference type="NCBI Taxonomy" id="1033846"/>
    <lineage>
        <taxon>Bacteria</taxon>
        <taxon>Pseudomonadati</taxon>
        <taxon>Pseudomonadota</taxon>
        <taxon>Gammaproteobacteria</taxon>
        <taxon>Pseudomonadales</taxon>
        <taxon>Marinobacteraceae</taxon>
        <taxon>Marinobacter</taxon>
    </lineage>
</organism>
<keyword evidence="3 4" id="KW-0560">Oxidoreductase</keyword>
<dbReference type="EMBL" id="DNNA01000214">
    <property type="protein sequence ID" value="HBC35248.1"/>
    <property type="molecule type" value="Genomic_DNA"/>
</dbReference>
<dbReference type="GO" id="GO:0004497">
    <property type="term" value="F:monooxygenase activity"/>
    <property type="evidence" value="ECO:0007669"/>
    <property type="project" value="UniProtKB-KW"/>
</dbReference>
<evidence type="ECO:0000256" key="3">
    <source>
        <dbReference type="ARBA" id="ARBA00023033"/>
    </source>
</evidence>
<protein>
    <submittedName>
        <fullName evidence="4">FAD-containing monooxygenase EthA</fullName>
    </submittedName>
</protein>
<comment type="caution">
    <text evidence="4">The sequence shown here is derived from an EMBL/GenBank/DDBJ whole genome shotgun (WGS) entry which is preliminary data.</text>
</comment>
<name>A0A352IUW5_9GAMM</name>
<evidence type="ECO:0000313" key="4">
    <source>
        <dbReference type="EMBL" id="HBC35248.1"/>
    </source>
</evidence>
<dbReference type="Proteomes" id="UP000263489">
    <property type="component" value="Unassembled WGS sequence"/>
</dbReference>